<dbReference type="InterPro" id="IPR011993">
    <property type="entry name" value="PH-like_dom_sf"/>
</dbReference>
<feature type="region of interest" description="Disordered" evidence="3">
    <location>
        <begin position="1480"/>
        <end position="1508"/>
    </location>
</feature>
<feature type="compositionally biased region" description="Basic and acidic residues" evidence="3">
    <location>
        <begin position="195"/>
        <end position="215"/>
    </location>
</feature>
<feature type="compositionally biased region" description="Low complexity" evidence="3">
    <location>
        <begin position="1417"/>
        <end position="1426"/>
    </location>
</feature>
<feature type="compositionally biased region" description="Low complexity" evidence="3">
    <location>
        <begin position="1706"/>
        <end position="1720"/>
    </location>
</feature>
<feature type="compositionally biased region" description="Basic and acidic residues" evidence="3">
    <location>
        <begin position="1153"/>
        <end position="1162"/>
    </location>
</feature>
<dbReference type="SUPFAM" id="SSF50729">
    <property type="entry name" value="PH domain-like"/>
    <property type="match status" value="1"/>
</dbReference>
<dbReference type="Gene3D" id="2.30.29.30">
    <property type="entry name" value="Pleckstrin-homology domain (PH domain)/Phosphotyrosine-binding domain (PTB)"/>
    <property type="match status" value="1"/>
</dbReference>
<dbReference type="InterPro" id="IPR052007">
    <property type="entry name" value="Bud4"/>
</dbReference>
<feature type="compositionally biased region" description="Low complexity" evidence="3">
    <location>
        <begin position="1"/>
        <end position="20"/>
    </location>
</feature>
<feature type="compositionally biased region" description="Pro residues" evidence="3">
    <location>
        <begin position="743"/>
        <end position="754"/>
    </location>
</feature>
<dbReference type="PANTHER" id="PTHR36100:SF1">
    <property type="entry name" value="BUD SITE SELECTION PROTEIN 4"/>
    <property type="match status" value="1"/>
</dbReference>
<feature type="compositionally biased region" description="Polar residues" evidence="3">
    <location>
        <begin position="127"/>
        <end position="139"/>
    </location>
</feature>
<dbReference type="SMART" id="SM00233">
    <property type="entry name" value="PH"/>
    <property type="match status" value="1"/>
</dbReference>
<dbReference type="PROSITE" id="PS50003">
    <property type="entry name" value="PH_DOMAIN"/>
    <property type="match status" value="1"/>
</dbReference>
<name>A0AAX4JLV1_9TREE</name>
<feature type="compositionally biased region" description="Low complexity" evidence="3">
    <location>
        <begin position="328"/>
        <end position="348"/>
    </location>
</feature>
<evidence type="ECO:0000313" key="6">
    <source>
        <dbReference type="Proteomes" id="UP001355207"/>
    </source>
</evidence>
<gene>
    <name evidence="5" type="ORF">L201_000731</name>
</gene>
<feature type="compositionally biased region" description="Polar residues" evidence="3">
    <location>
        <begin position="249"/>
        <end position="260"/>
    </location>
</feature>
<dbReference type="GO" id="GO:0051301">
    <property type="term" value="P:cell division"/>
    <property type="evidence" value="ECO:0007669"/>
    <property type="project" value="UniProtKB-KW"/>
</dbReference>
<feature type="compositionally biased region" description="Polar residues" evidence="3">
    <location>
        <begin position="1035"/>
        <end position="1048"/>
    </location>
</feature>
<dbReference type="InterPro" id="IPR001849">
    <property type="entry name" value="PH_domain"/>
</dbReference>
<accession>A0AAX4JLV1</accession>
<proteinExistence type="predicted"/>
<reference evidence="5 6" key="1">
    <citation type="submission" date="2024-01" db="EMBL/GenBank/DDBJ databases">
        <title>Comparative genomics of Cryptococcus and Kwoniella reveals pathogenesis evolution and contrasting modes of karyotype evolution via chromosome fusion or intercentromeric recombination.</title>
        <authorList>
            <person name="Coelho M.A."/>
            <person name="David-Palma M."/>
            <person name="Shea T."/>
            <person name="Bowers K."/>
            <person name="McGinley-Smith S."/>
            <person name="Mohammad A.W."/>
            <person name="Gnirke A."/>
            <person name="Yurkov A.M."/>
            <person name="Nowrousian M."/>
            <person name="Sun S."/>
            <person name="Cuomo C.A."/>
            <person name="Heitman J."/>
        </authorList>
    </citation>
    <scope>NUCLEOTIDE SEQUENCE [LARGE SCALE GENOMIC DNA]</scope>
    <source>
        <strain evidence="5 6">CBS 6074</strain>
    </source>
</reference>
<feature type="compositionally biased region" description="Basic and acidic residues" evidence="3">
    <location>
        <begin position="830"/>
        <end position="866"/>
    </location>
</feature>
<feature type="region of interest" description="Disordered" evidence="3">
    <location>
        <begin position="1373"/>
        <end position="1426"/>
    </location>
</feature>
<feature type="compositionally biased region" description="Basic and acidic residues" evidence="3">
    <location>
        <begin position="882"/>
        <end position="894"/>
    </location>
</feature>
<keyword evidence="2" id="KW-0131">Cell cycle</keyword>
<dbReference type="InterPro" id="IPR017993">
    <property type="entry name" value="Atrophin-1"/>
</dbReference>
<organism evidence="5 6">
    <name type="scientific">Kwoniella dendrophila CBS 6074</name>
    <dbReference type="NCBI Taxonomy" id="1295534"/>
    <lineage>
        <taxon>Eukaryota</taxon>
        <taxon>Fungi</taxon>
        <taxon>Dikarya</taxon>
        <taxon>Basidiomycota</taxon>
        <taxon>Agaricomycotina</taxon>
        <taxon>Tremellomycetes</taxon>
        <taxon>Tremellales</taxon>
        <taxon>Cryptococcaceae</taxon>
        <taxon>Kwoniella</taxon>
    </lineage>
</organism>
<keyword evidence="1" id="KW-0132">Cell division</keyword>
<feature type="compositionally biased region" description="Low complexity" evidence="3">
    <location>
        <begin position="1497"/>
        <end position="1507"/>
    </location>
</feature>
<dbReference type="Proteomes" id="UP001355207">
    <property type="component" value="Chromosome 1"/>
</dbReference>
<feature type="compositionally biased region" description="Polar residues" evidence="3">
    <location>
        <begin position="896"/>
        <end position="935"/>
    </location>
</feature>
<evidence type="ECO:0000256" key="1">
    <source>
        <dbReference type="ARBA" id="ARBA00022618"/>
    </source>
</evidence>
<feature type="region of interest" description="Disordered" evidence="3">
    <location>
        <begin position="1685"/>
        <end position="1733"/>
    </location>
</feature>
<feature type="region of interest" description="Disordered" evidence="3">
    <location>
        <begin position="729"/>
        <end position="769"/>
    </location>
</feature>
<feature type="compositionally biased region" description="Pro residues" evidence="3">
    <location>
        <begin position="56"/>
        <end position="68"/>
    </location>
</feature>
<evidence type="ECO:0000313" key="5">
    <source>
        <dbReference type="EMBL" id="WWC85864.1"/>
    </source>
</evidence>
<keyword evidence="6" id="KW-1185">Reference proteome</keyword>
<protein>
    <recommendedName>
        <fullName evidence="4">PH domain-containing protein</fullName>
    </recommendedName>
</protein>
<evidence type="ECO:0000259" key="4">
    <source>
        <dbReference type="PROSITE" id="PS50003"/>
    </source>
</evidence>
<feature type="compositionally biased region" description="Basic and acidic residues" evidence="3">
    <location>
        <begin position="1181"/>
        <end position="1190"/>
    </location>
</feature>
<feature type="compositionally biased region" description="Polar residues" evidence="3">
    <location>
        <begin position="82"/>
        <end position="99"/>
    </location>
</feature>
<feature type="domain" description="PH" evidence="4">
    <location>
        <begin position="1552"/>
        <end position="1669"/>
    </location>
</feature>
<feature type="compositionally biased region" description="Low complexity" evidence="3">
    <location>
        <begin position="286"/>
        <end position="304"/>
    </location>
</feature>
<feature type="compositionally biased region" description="Low complexity" evidence="3">
    <location>
        <begin position="148"/>
        <end position="176"/>
    </location>
</feature>
<dbReference type="PANTHER" id="PTHR36100">
    <property type="entry name" value="BUD SITE SELECTION PROTEIN 4"/>
    <property type="match status" value="1"/>
</dbReference>
<evidence type="ECO:0000256" key="3">
    <source>
        <dbReference type="SAM" id="MobiDB-lite"/>
    </source>
</evidence>
<dbReference type="PRINTS" id="PR01222">
    <property type="entry name" value="ATROPHIN"/>
</dbReference>
<dbReference type="RefSeq" id="XP_066072627.1">
    <property type="nucleotide sequence ID" value="XM_066216530.1"/>
</dbReference>
<dbReference type="EMBL" id="CP144098">
    <property type="protein sequence ID" value="WWC85864.1"/>
    <property type="molecule type" value="Genomic_DNA"/>
</dbReference>
<feature type="region of interest" description="Disordered" evidence="3">
    <location>
        <begin position="800"/>
        <end position="1059"/>
    </location>
</feature>
<feature type="region of interest" description="Disordered" evidence="3">
    <location>
        <begin position="1608"/>
        <end position="1631"/>
    </location>
</feature>
<evidence type="ECO:0000256" key="2">
    <source>
        <dbReference type="ARBA" id="ARBA00023306"/>
    </source>
</evidence>
<dbReference type="GeneID" id="91091403"/>
<dbReference type="GO" id="GO:0005525">
    <property type="term" value="F:GTP binding"/>
    <property type="evidence" value="ECO:0007669"/>
    <property type="project" value="TreeGrafter"/>
</dbReference>
<feature type="compositionally biased region" description="Basic and acidic residues" evidence="3">
    <location>
        <begin position="110"/>
        <end position="120"/>
    </location>
</feature>
<feature type="region of interest" description="Disordered" evidence="3">
    <location>
        <begin position="1"/>
        <end position="419"/>
    </location>
</feature>
<feature type="compositionally biased region" description="Basic and acidic residues" evidence="3">
    <location>
        <begin position="1050"/>
        <end position="1059"/>
    </location>
</feature>
<sequence>MSSSTSSPSSRLRLGPHSSPISASEHARHSIINSSAKGWSPLQINKRDSINQSPLKPSPNPSLSPDPSAPRRSSSSFKHVSKNSLVSNSPFKSPTTVQGAQAAGLSLDGSAEKVIHERRSTRALGETPSSAKGVATTSKAAIGLGIGISPHSKQRSSSRSSSGGNASSHSGSAINGQRKVSNEKGKVAFPGINNVERRTSTERKLSASKENESPDVRSSSKRIPRSSMNFKDLAKGTLVTKSPFKRVPSGNNGLRKSGSNEFDDIGTSPKTIPVEKDDVFSSPSPRRLSASKQQQQRRASPSASLGIASRDSTSPTPSPTKSIPQPHLAASSGSAGPSPLSKSLSIPSMDPTPTPTPHKSAMTPSRRLRGPRDLSVGLESPTRKTVTFQSVPDVKEFETMSAEPSMDGSFEVPHDDEDDDGWIDEGIPPVMSRDDSLDELLSNTHIHDQHMLHVPTEGSPVITEENEGQMPEDSTTANFMDTLIEEGLFSPPTMDTPAFEDQTAFELPLEPLDGDSDRPFLATPSLGGSVHASPLFAGEMFSDTDSAGIPYGRTHHAERAALAHALPPMKDVLPIKQPDIPKDQEHTLLLNANAAQPSIPIPQSPVHYPEYNDPFASATIPHAHQAGPMPDPFITIQTATKVLPIQHEDREENGIPLGRTSHAERLQARRMLATQSLGLGMPRSPAISQGLTRQYSEEDHNEMEGQGDQGEFVEIIEPPVLAPPVIRTASQESEDGMKRRLPKPPAPAPMPLDIPSPVTSPTKNEDADKLTVAEKRTSKFDISGFNLPFIGSTSPFFNSAPATFEKQPSIDGQSISSNEPERPLTPPPAIRDDVEEKKDSPHKLPDMNFHFEEIQLQRTNSDELKRTATVKSNPVSPIKVSSEVKKDTPIKETVRPSISSSNSLGKLPTAASSNSLKNDFGSPLSNKSQDSTTTKVRQRISREMIRETINQRIADGSLSRRPASSGDLSKSLPVTFAIPETHKRHSSALDKDLPPPPAESPSITPSPSHAEELAPKMTKAHTTDNAPSKRDNESSRPTMRPRSQTQSAHEVLKQNERDGILNEPKSALDKLASAFLPSSTGLQREVSGSIAAEMPPPPNVNVTTRPISILRNPYPNPNKQESLLPPANVAVRSRSPSPTGEGMKGREDAIIAKRREKGKERNVSGVSTGSRRSRRSLSMGDVDKEAEQAKQFRRTVRGNPRLTLGIDDDQQSILDAFREEITHMDRGYKVREKAVVRASYHDKIRSNKAGDIDSGKAWKQLRRPSDMNEHAAEIRAMRARESTSGKASGTIFVKVLGIEGLQIPIPDQATYFCITLDNGIDYIRTPYSVLAEGARVNQEFSLVEHPNFEFSLSLDIRRDPHILKMLHQKPEIPAPMPVVRRPQTPVQESTHKSGGFRSLFASPRKPKQSKDPRSTTPLPSAQPIPAAASSKVDNIVKYLSSSSGSTIAKTHIAFKPIAKNCESRVLEIRYPMFAMFKGEPDRSREVQAVPQTPMSTSSNGSNGSSNGQRKQLAKITLQIFRLPPIPGIKSDELPQCIDEALRGMRHHAWHEHEYHEGVLTQEGGDCTMPKRRLFKLIGGNLVAINEVTKKEVTKIDLRQATSVVDLNASQDGTPKSKMTMRPRSSDEGGLSIRPRSFMIEFNDGDGISFAADNDKSKELWMQTLEGLIGKIPSNPLWAELLATRQRERAAKRTPSSTSLAKEARRQASQSGAAGSSGNGRPISMPLGAPSKTR</sequence>
<feature type="region of interest" description="Disordered" evidence="3">
    <location>
        <begin position="1153"/>
        <end position="1194"/>
    </location>
</feature>